<evidence type="ECO:0000256" key="3">
    <source>
        <dbReference type="ARBA" id="ARBA00022741"/>
    </source>
</evidence>
<keyword evidence="2 5" id="KW-0436">Ligase</keyword>
<feature type="domain" description="AMP-binding enzyme C-terminal" evidence="7">
    <location>
        <begin position="416"/>
        <end position="496"/>
    </location>
</feature>
<keyword evidence="4 5" id="KW-0067">ATP-binding</keyword>
<comment type="similarity">
    <text evidence="5">Belongs to the ATP-dependent AMP-binding enzyme family. DltA subfamily.</text>
</comment>
<gene>
    <name evidence="5" type="primary">dltA</name>
    <name evidence="8" type="ORF">R54876_GBNLAHCA_01114</name>
</gene>
<keyword evidence="3 5" id="KW-0547">Nucleotide-binding</keyword>
<dbReference type="InterPro" id="IPR000873">
    <property type="entry name" value="AMP-dep_synth/lig_dom"/>
</dbReference>
<dbReference type="NCBIfam" id="TIGR01733">
    <property type="entry name" value="AA-adenyl-dom"/>
    <property type="match status" value="1"/>
</dbReference>
<feature type="binding site" evidence="5">
    <location>
        <position position="496"/>
    </location>
    <ligand>
        <name>D-alanine</name>
        <dbReference type="ChEBI" id="CHEBI:57416"/>
    </ligand>
</feature>
<evidence type="ECO:0000259" key="6">
    <source>
        <dbReference type="Pfam" id="PF00501"/>
    </source>
</evidence>
<evidence type="ECO:0000256" key="2">
    <source>
        <dbReference type="ARBA" id="ARBA00022598"/>
    </source>
</evidence>
<dbReference type="PANTHER" id="PTHR45398:SF1">
    <property type="entry name" value="ENZYME, PUTATIVE (JCVI)-RELATED"/>
    <property type="match status" value="1"/>
</dbReference>
<feature type="binding site" evidence="5">
    <location>
        <begin position="154"/>
        <end position="155"/>
    </location>
    <ligand>
        <name>ATP</name>
        <dbReference type="ChEBI" id="CHEBI:30616"/>
    </ligand>
</feature>
<dbReference type="Gene3D" id="3.30.300.30">
    <property type="match status" value="1"/>
</dbReference>
<dbReference type="Gene3D" id="3.40.50.12780">
    <property type="entry name" value="N-terminal domain of ligase-like"/>
    <property type="match status" value="1"/>
</dbReference>
<dbReference type="SUPFAM" id="SSF56801">
    <property type="entry name" value="Acetyl-CoA synthetase-like"/>
    <property type="match status" value="1"/>
</dbReference>
<evidence type="ECO:0000256" key="4">
    <source>
        <dbReference type="ARBA" id="ARBA00022840"/>
    </source>
</evidence>
<evidence type="ECO:0000313" key="9">
    <source>
        <dbReference type="Proteomes" id="UP001314241"/>
    </source>
</evidence>
<dbReference type="InterPro" id="IPR020845">
    <property type="entry name" value="AMP-binding_CS"/>
</dbReference>
<keyword evidence="1 5" id="KW-0963">Cytoplasm</keyword>
<comment type="catalytic activity">
    <reaction evidence="5">
        <text>holo-[D-alanyl-carrier protein] + D-alanine + ATP = D-alanyl-[D-alanyl-carrier protein] + AMP + diphosphate</text>
        <dbReference type="Rhea" id="RHEA:55132"/>
        <dbReference type="Rhea" id="RHEA-COMP:14102"/>
        <dbReference type="Rhea" id="RHEA-COMP:14103"/>
        <dbReference type="ChEBI" id="CHEBI:30616"/>
        <dbReference type="ChEBI" id="CHEBI:33019"/>
        <dbReference type="ChEBI" id="CHEBI:57416"/>
        <dbReference type="ChEBI" id="CHEBI:64479"/>
        <dbReference type="ChEBI" id="CHEBI:138620"/>
        <dbReference type="ChEBI" id="CHEBI:456215"/>
        <dbReference type="EC" id="6.2.1.54"/>
    </reaction>
</comment>
<feature type="binding site" evidence="5">
    <location>
        <position position="304"/>
    </location>
    <ligand>
        <name>D-alanine</name>
        <dbReference type="ChEBI" id="CHEBI:57416"/>
    </ligand>
</feature>
<proteinExistence type="inferred from homology"/>
<dbReference type="PANTHER" id="PTHR45398">
    <property type="match status" value="1"/>
</dbReference>
<evidence type="ECO:0000259" key="7">
    <source>
        <dbReference type="Pfam" id="PF13193"/>
    </source>
</evidence>
<sequence>MIKINNVIEQIEAYAASQPDTISYDYLGDTKTYADIKRDSDTLAAHIDGMNLPDKAPVMVFGGHEYEMIVSFLALIKSGHAYVPVDVDSSEDRVKNILEIGQPAAVIAVDTPSVKIDSVPVISKDELAAILAKPADYTISHSVTGDENFYILFTSGTTGKPKGVQISHDNVRGFLNWMHSDDFNLSTGENFLSQAPYSFDISMMAWGNALTSGGTIKALPNEVAEDFKKLFATLPTMDLEIWSSTPSFADVALLDPEFKQENYPKLKTFMFCGEVLTSTTVKKLFDRFPDTKIYNTYGPTEATVAVSSMEITPEVVEKNVKLPIGYVRPDTEMVIQEDGKDLPNGESGEIIIAGEPVSKGYLNNPEKTKAAFTTYKGMPAYHTGDLGVKDDDGLLHYKGRMDFQIKLHGFRIELEEVAQQLHQSQWVEQAAAVPRYDADGKVKQIIAIIVPKKNDFEKPMDLTNAIKADLTNVMMPYMIPGRFKYRESMPLTPNGKINLKGLIAEENGNA</sequence>
<feature type="binding site" evidence="5">
    <location>
        <position position="385"/>
    </location>
    <ligand>
        <name>ATP</name>
        <dbReference type="ChEBI" id="CHEBI:30616"/>
    </ligand>
</feature>
<dbReference type="NCBIfam" id="NF003417">
    <property type="entry name" value="PRK04813.1"/>
    <property type="match status" value="1"/>
</dbReference>
<dbReference type="InterPro" id="IPR025110">
    <property type="entry name" value="AMP-bd_C"/>
</dbReference>
<feature type="domain" description="AMP-dependent synthetase/ligase" evidence="6">
    <location>
        <begin position="12"/>
        <end position="362"/>
    </location>
</feature>
<keyword evidence="9" id="KW-1185">Reference proteome</keyword>
<dbReference type="InterPro" id="IPR010071">
    <property type="entry name" value="AA_adenyl_dom"/>
</dbReference>
<comment type="caution">
    <text evidence="8">The sequence shown here is derived from an EMBL/GenBank/DDBJ whole genome shotgun (WGS) entry which is preliminary data.</text>
</comment>
<dbReference type="Pfam" id="PF00501">
    <property type="entry name" value="AMP-binding"/>
    <property type="match status" value="1"/>
</dbReference>
<feature type="binding site" evidence="5">
    <location>
        <position position="496"/>
    </location>
    <ligand>
        <name>ATP</name>
        <dbReference type="ChEBI" id="CHEBI:30616"/>
    </ligand>
</feature>
<evidence type="ECO:0000256" key="1">
    <source>
        <dbReference type="ARBA" id="ARBA00022490"/>
    </source>
</evidence>
<dbReference type="CDD" id="cd05945">
    <property type="entry name" value="DltA"/>
    <property type="match status" value="1"/>
</dbReference>
<evidence type="ECO:0000256" key="5">
    <source>
        <dbReference type="HAMAP-Rule" id="MF_00593"/>
    </source>
</evidence>
<feature type="binding site" evidence="5">
    <location>
        <begin position="295"/>
        <end position="300"/>
    </location>
    <ligand>
        <name>ATP</name>
        <dbReference type="ChEBI" id="CHEBI:30616"/>
    </ligand>
</feature>
<dbReference type="InterPro" id="IPR044507">
    <property type="entry name" value="DltA-like"/>
</dbReference>
<name>A0ABM9N5Q8_9LACO</name>
<dbReference type="PROSITE" id="PS00455">
    <property type="entry name" value="AMP_BINDING"/>
    <property type="match status" value="1"/>
</dbReference>
<protein>
    <recommendedName>
        <fullName evidence="5">D-alanine--D-alanyl carrier protein ligase</fullName>
        <shortName evidence="5">DCL</shortName>
        <ecNumber evidence="5">6.2.1.54</ecNumber>
    </recommendedName>
    <alternativeName>
        <fullName evidence="5">D-alanine--poly(phosphoribitol) ligase subunit 1</fullName>
    </alternativeName>
    <alternativeName>
        <fullName evidence="5">D-alanine-activating enzyme</fullName>
        <shortName evidence="5">DAE</shortName>
    </alternativeName>
</protein>
<dbReference type="Pfam" id="PF13193">
    <property type="entry name" value="AMP-binding_C"/>
    <property type="match status" value="1"/>
</dbReference>
<dbReference type="InterPro" id="IPR042099">
    <property type="entry name" value="ANL_N_sf"/>
</dbReference>
<dbReference type="EMBL" id="CAWVOH010000002">
    <property type="protein sequence ID" value="CAK8054544.1"/>
    <property type="molecule type" value="Genomic_DNA"/>
</dbReference>
<dbReference type="InterPro" id="IPR010072">
    <property type="entry name" value="DltA"/>
</dbReference>
<dbReference type="NCBIfam" id="TIGR01734">
    <property type="entry name" value="D-ala-DACP-lig"/>
    <property type="match status" value="1"/>
</dbReference>
<dbReference type="InterPro" id="IPR045851">
    <property type="entry name" value="AMP-bd_C_sf"/>
</dbReference>
<comment type="function">
    <text evidence="5">Catalyzes the first step in the D-alanylation of lipoteichoic acid (LTA), the activation of D-alanine and its transfer onto the D-alanyl carrier protein (Dcp) DltC. In an ATP-dependent two-step reaction, forms a high energy D-alanyl-AMP intermediate, followed by transfer of the D-alanyl residue as a thiol ester to the phosphopantheinyl prosthetic group of the Dcp. D-alanylation of LTA plays an important role in modulating the properties of the cell wall in Gram-positive bacteria, influencing the net charge of the cell wall.</text>
</comment>
<dbReference type="Proteomes" id="UP001314241">
    <property type="component" value="Unassembled WGS sequence"/>
</dbReference>
<feature type="binding site" evidence="5">
    <location>
        <begin position="397"/>
        <end position="400"/>
    </location>
    <ligand>
        <name>ATP</name>
        <dbReference type="ChEBI" id="CHEBI:30616"/>
    </ligand>
</feature>
<dbReference type="HAMAP" id="MF_00593">
    <property type="entry name" value="DltA"/>
    <property type="match status" value="1"/>
</dbReference>
<accession>A0ABM9N5Q8</accession>
<reference evidence="8 9" key="1">
    <citation type="submission" date="2024-01" db="EMBL/GenBank/DDBJ databases">
        <authorList>
            <person name="Botero Cardona J."/>
        </authorList>
    </citation>
    <scope>NUCLEOTIDE SEQUENCE [LARGE SCALE GENOMIC DNA]</scope>
    <source>
        <strain evidence="8 9">LMG 33000</strain>
    </source>
</reference>
<feature type="binding site" evidence="5">
    <location>
        <position position="200"/>
    </location>
    <ligand>
        <name>D-alanine</name>
        <dbReference type="ChEBI" id="CHEBI:57416"/>
    </ligand>
</feature>
<organism evidence="8 9">
    <name type="scientific">Eupransor demetentiae</name>
    <dbReference type="NCBI Taxonomy" id="3109584"/>
    <lineage>
        <taxon>Bacteria</taxon>
        <taxon>Bacillati</taxon>
        <taxon>Bacillota</taxon>
        <taxon>Bacilli</taxon>
        <taxon>Lactobacillales</taxon>
        <taxon>Lactobacillaceae</taxon>
        <taxon>Eupransor</taxon>
    </lineage>
</organism>
<comment type="pathway">
    <text evidence="5">Cell wall biogenesis; lipoteichoic acid biosynthesis.</text>
</comment>
<dbReference type="EC" id="6.2.1.54" evidence="5"/>
<evidence type="ECO:0000313" key="8">
    <source>
        <dbReference type="EMBL" id="CAK8054544.1"/>
    </source>
</evidence>
<dbReference type="GO" id="GO:0016874">
    <property type="term" value="F:ligase activity"/>
    <property type="evidence" value="ECO:0007669"/>
    <property type="project" value="UniProtKB-KW"/>
</dbReference>
<comment type="subcellular location">
    <subcellularLocation>
        <location evidence="5">Cytoplasm</location>
    </subcellularLocation>
</comment>